<feature type="non-terminal residue" evidence="1">
    <location>
        <position position="68"/>
    </location>
</feature>
<evidence type="ECO:0000313" key="1">
    <source>
        <dbReference type="EMBL" id="KAJ2788973.1"/>
    </source>
</evidence>
<reference evidence="1" key="1">
    <citation type="submission" date="2022-07" db="EMBL/GenBank/DDBJ databases">
        <title>Phylogenomic reconstructions and comparative analyses of Kickxellomycotina fungi.</title>
        <authorList>
            <person name="Reynolds N.K."/>
            <person name="Stajich J.E."/>
            <person name="Barry K."/>
            <person name="Grigoriev I.V."/>
            <person name="Crous P."/>
            <person name="Smith M.E."/>
        </authorList>
    </citation>
    <scope>NUCLEOTIDE SEQUENCE</scope>
    <source>
        <strain evidence="1">NRRL 1565</strain>
    </source>
</reference>
<keyword evidence="2" id="KW-1185">Reference proteome</keyword>
<sequence>MTVGEAPPLMDKAPGSALGGLGAVQQLASACPAMLRAHWVGGADGASVVPIGIFATLHALRVAYEVRK</sequence>
<proteinExistence type="predicted"/>
<dbReference type="AlphaFoldDB" id="A0A9W8HM58"/>
<name>A0A9W8HM58_9FUNG</name>
<dbReference type="OrthoDB" id="5596679at2759"/>
<gene>
    <name evidence="1" type="ORF">H4R20_007267</name>
</gene>
<evidence type="ECO:0000313" key="2">
    <source>
        <dbReference type="Proteomes" id="UP001140094"/>
    </source>
</evidence>
<organism evidence="1 2">
    <name type="scientific">Coemansia guatemalensis</name>
    <dbReference type="NCBI Taxonomy" id="2761395"/>
    <lineage>
        <taxon>Eukaryota</taxon>
        <taxon>Fungi</taxon>
        <taxon>Fungi incertae sedis</taxon>
        <taxon>Zoopagomycota</taxon>
        <taxon>Kickxellomycotina</taxon>
        <taxon>Kickxellomycetes</taxon>
        <taxon>Kickxellales</taxon>
        <taxon>Kickxellaceae</taxon>
        <taxon>Coemansia</taxon>
    </lineage>
</organism>
<accession>A0A9W8HM58</accession>
<comment type="caution">
    <text evidence="1">The sequence shown here is derived from an EMBL/GenBank/DDBJ whole genome shotgun (WGS) entry which is preliminary data.</text>
</comment>
<dbReference type="Proteomes" id="UP001140094">
    <property type="component" value="Unassembled WGS sequence"/>
</dbReference>
<protein>
    <submittedName>
        <fullName evidence="1">Uncharacterized protein</fullName>
    </submittedName>
</protein>
<dbReference type="EMBL" id="JANBUO010003938">
    <property type="protein sequence ID" value="KAJ2788973.1"/>
    <property type="molecule type" value="Genomic_DNA"/>
</dbReference>